<dbReference type="Proteomes" id="UP001217089">
    <property type="component" value="Unassembled WGS sequence"/>
</dbReference>
<dbReference type="EMBL" id="JARBDR010000141">
    <property type="protein sequence ID" value="KAJ8320930.1"/>
    <property type="molecule type" value="Genomic_DNA"/>
</dbReference>
<accession>A0ABQ9FUM7</accession>
<evidence type="ECO:0000313" key="1">
    <source>
        <dbReference type="EMBL" id="KAJ8320930.1"/>
    </source>
</evidence>
<organism evidence="1 2">
    <name type="scientific">Tegillarca granosa</name>
    <name type="common">Malaysian cockle</name>
    <name type="synonym">Anadara granosa</name>
    <dbReference type="NCBI Taxonomy" id="220873"/>
    <lineage>
        <taxon>Eukaryota</taxon>
        <taxon>Metazoa</taxon>
        <taxon>Spiralia</taxon>
        <taxon>Lophotrochozoa</taxon>
        <taxon>Mollusca</taxon>
        <taxon>Bivalvia</taxon>
        <taxon>Autobranchia</taxon>
        <taxon>Pteriomorphia</taxon>
        <taxon>Arcoida</taxon>
        <taxon>Arcoidea</taxon>
        <taxon>Arcidae</taxon>
        <taxon>Tegillarca</taxon>
    </lineage>
</organism>
<comment type="caution">
    <text evidence="1">The sequence shown here is derived from an EMBL/GenBank/DDBJ whole genome shotgun (WGS) entry which is preliminary data.</text>
</comment>
<name>A0ABQ9FUM7_TEGGR</name>
<reference evidence="1 2" key="1">
    <citation type="submission" date="2022-12" db="EMBL/GenBank/DDBJ databases">
        <title>Chromosome-level genome of Tegillarca granosa.</title>
        <authorList>
            <person name="Kim J."/>
        </authorList>
    </citation>
    <scope>NUCLEOTIDE SEQUENCE [LARGE SCALE GENOMIC DNA]</scope>
    <source>
        <strain evidence="1">Teg-2019</strain>
        <tissue evidence="1">Adductor muscle</tissue>
    </source>
</reference>
<keyword evidence="2" id="KW-1185">Reference proteome</keyword>
<evidence type="ECO:0000313" key="2">
    <source>
        <dbReference type="Proteomes" id="UP001217089"/>
    </source>
</evidence>
<gene>
    <name evidence="1" type="ORF">KUTeg_002517</name>
</gene>
<proteinExistence type="predicted"/>
<protein>
    <submittedName>
        <fullName evidence="1">Uncharacterized protein</fullName>
    </submittedName>
</protein>
<sequence>MHDAYTTYQGDTTLTNCPVIIDGNYSIDLKDDYDASSCGQMEWLGQSDKLYESRKAIALTEHKMKKMPTDPSEPKTFLDGIKENQIVLNPMTYPNGIKTVCNQITVNPWEFPSGIKSNVPVKSQCCIQLT</sequence>